<dbReference type="Gene3D" id="3.50.90.10">
    <property type="entry name" value="YerB-like"/>
    <property type="match status" value="1"/>
</dbReference>
<dbReference type="Pfam" id="PF17479">
    <property type="entry name" value="DUF3048_C"/>
    <property type="match status" value="1"/>
</dbReference>
<evidence type="ECO:0000313" key="4">
    <source>
        <dbReference type="EMBL" id="TGO06437.1"/>
    </source>
</evidence>
<protein>
    <submittedName>
        <fullName evidence="4">Secreted protein</fullName>
    </submittedName>
</protein>
<sequence length="377" mass="38616">MTRMRQIRARVPRASSSLRRRSGGRRTTTAAAASGLVLALGLLAGCAGEVEVEPTTQPPTTVQPDTGVDKTPAPEPAIPATWPLTGVEGAPEARPAVAVKIENSTQARPQTGLGSADIVWEEMVEGGITRFNAVYHSAVPETVGPIRSVRPMDAGIAAPLGGLIVFSGGQPQFVQKMRDSGLQVISQDEGAPGMYRSSERRAPHNVYGTMADFLGAADGGRTSPPPAQFAFAPRAQEASTATAGTPASRLVTAFPQATPSWDWDAGSGRWLRNEGSAPAVGADGERLSAATVVAMRVEVRSSGALDPAGNPVPETVLTGSGEVTVASGGATVTGTWTKNSDGEPVVLTGADGAPILLTPGNVWVELVPTSGGSVTVS</sequence>
<reference evidence="4 5" key="1">
    <citation type="submission" date="2018-11" db="EMBL/GenBank/DDBJ databases">
        <title>Complete genome sequencing of the Actinobacteria Serinibacter sp. K3-2.</title>
        <authorList>
            <person name="Rakitin A.L."/>
            <person name="Beletsky A.V."/>
            <person name="Mardanov A.V."/>
            <person name="Ravin N.V."/>
            <person name="Gromova A.S."/>
            <person name="Filippova S.N."/>
            <person name="Gal'Chenko V.F."/>
        </authorList>
    </citation>
    <scope>NUCLEOTIDE SEQUENCE [LARGE SCALE GENOMIC DNA]</scope>
    <source>
        <strain evidence="4 5">K3-2</strain>
    </source>
</reference>
<dbReference type="SUPFAM" id="SSF159774">
    <property type="entry name" value="YerB-like"/>
    <property type="match status" value="1"/>
</dbReference>
<dbReference type="AlphaFoldDB" id="A0A4Z1EAE3"/>
<accession>A0A4Z1EAE3</accession>
<evidence type="ECO:0000256" key="1">
    <source>
        <dbReference type="SAM" id="MobiDB-lite"/>
    </source>
</evidence>
<dbReference type="InterPro" id="IPR035328">
    <property type="entry name" value="DUF3048_C"/>
</dbReference>
<feature type="domain" description="DUF3048" evidence="3">
    <location>
        <begin position="255"/>
        <end position="364"/>
    </location>
</feature>
<dbReference type="Pfam" id="PF11258">
    <property type="entry name" value="DUF3048"/>
    <property type="match status" value="1"/>
</dbReference>
<dbReference type="InterPro" id="IPR023158">
    <property type="entry name" value="YerB-like_sf"/>
</dbReference>
<dbReference type="EMBL" id="RHPJ01000001">
    <property type="protein sequence ID" value="TGO06437.1"/>
    <property type="molecule type" value="Genomic_DNA"/>
</dbReference>
<keyword evidence="5" id="KW-1185">Reference proteome</keyword>
<proteinExistence type="predicted"/>
<dbReference type="InterPro" id="IPR021416">
    <property type="entry name" value="DUF3048_N"/>
</dbReference>
<evidence type="ECO:0000313" key="5">
    <source>
        <dbReference type="Proteomes" id="UP000297318"/>
    </source>
</evidence>
<organism evidence="4 5">
    <name type="scientific">Serinibacter arcticus</name>
    <dbReference type="NCBI Taxonomy" id="1655435"/>
    <lineage>
        <taxon>Bacteria</taxon>
        <taxon>Bacillati</taxon>
        <taxon>Actinomycetota</taxon>
        <taxon>Actinomycetes</taxon>
        <taxon>Micrococcales</taxon>
        <taxon>Beutenbergiaceae</taxon>
        <taxon>Serinibacter</taxon>
    </lineage>
</organism>
<evidence type="ECO:0000259" key="3">
    <source>
        <dbReference type="Pfam" id="PF17479"/>
    </source>
</evidence>
<feature type="region of interest" description="Disordered" evidence="1">
    <location>
        <begin position="52"/>
        <end position="77"/>
    </location>
</feature>
<name>A0A4Z1EAE3_9MICO</name>
<dbReference type="Proteomes" id="UP000297318">
    <property type="component" value="Unassembled WGS sequence"/>
</dbReference>
<evidence type="ECO:0000259" key="2">
    <source>
        <dbReference type="Pfam" id="PF11258"/>
    </source>
</evidence>
<feature type="compositionally biased region" description="Low complexity" evidence="1">
    <location>
        <begin position="52"/>
        <end position="66"/>
    </location>
</feature>
<feature type="compositionally biased region" description="Basic residues" evidence="1">
    <location>
        <begin position="1"/>
        <end position="11"/>
    </location>
</feature>
<gene>
    <name evidence="4" type="ORF">SERN_0629</name>
</gene>
<comment type="caution">
    <text evidence="4">The sequence shown here is derived from an EMBL/GenBank/DDBJ whole genome shotgun (WGS) entry which is preliminary data.</text>
</comment>
<feature type="region of interest" description="Disordered" evidence="1">
    <location>
        <begin position="1"/>
        <end position="29"/>
    </location>
</feature>
<feature type="domain" description="DUF3048" evidence="2">
    <location>
        <begin position="84"/>
        <end position="218"/>
    </location>
</feature>